<dbReference type="KEGG" id="sliu:111360027"/>
<gene>
    <name evidence="4" type="primary">LOC111360027</name>
</gene>
<feature type="signal peptide" evidence="2">
    <location>
        <begin position="1"/>
        <end position="21"/>
    </location>
</feature>
<keyword evidence="2" id="KW-0732">Signal</keyword>
<accession>A0A9J7EJ13</accession>
<evidence type="ECO:0000313" key="3">
    <source>
        <dbReference type="Proteomes" id="UP000301870"/>
    </source>
</evidence>
<feature type="region of interest" description="Disordered" evidence="1">
    <location>
        <begin position="132"/>
        <end position="156"/>
    </location>
</feature>
<evidence type="ECO:0000313" key="4">
    <source>
        <dbReference type="RefSeq" id="XP_022831586.1"/>
    </source>
</evidence>
<feature type="chain" id="PRO_5039911224" evidence="2">
    <location>
        <begin position="22"/>
        <end position="156"/>
    </location>
</feature>
<evidence type="ECO:0000256" key="1">
    <source>
        <dbReference type="SAM" id="MobiDB-lite"/>
    </source>
</evidence>
<keyword evidence="3" id="KW-1185">Reference proteome</keyword>
<proteinExistence type="predicted"/>
<name>A0A9J7EJ13_SPOLT</name>
<feature type="compositionally biased region" description="Polar residues" evidence="1">
    <location>
        <begin position="135"/>
        <end position="156"/>
    </location>
</feature>
<dbReference type="RefSeq" id="XP_022831586.1">
    <property type="nucleotide sequence ID" value="XM_022975818.1"/>
</dbReference>
<protein>
    <submittedName>
        <fullName evidence="4">Uncharacterized protein LOC111360027 isoform X1</fullName>
    </submittedName>
</protein>
<dbReference type="AlphaFoldDB" id="A0A9J7EJ13"/>
<sequence>MAVSEWTVFVLLLAFIEYTMAERQMSDRLEYLMEDPPLTRSLGFAIRKRFDKTLEDARLNQEYMYRYQEMLKASQESFENFESRDERRLRRVVGDHNYQVMREAGVLDRRRNAPRFQSAIGRRRARTQALRRQKLNSQSLRSHLQHSRQTTSDYAE</sequence>
<organism evidence="3 4">
    <name type="scientific">Spodoptera litura</name>
    <name type="common">Asian cotton leafworm</name>
    <dbReference type="NCBI Taxonomy" id="69820"/>
    <lineage>
        <taxon>Eukaryota</taxon>
        <taxon>Metazoa</taxon>
        <taxon>Ecdysozoa</taxon>
        <taxon>Arthropoda</taxon>
        <taxon>Hexapoda</taxon>
        <taxon>Insecta</taxon>
        <taxon>Pterygota</taxon>
        <taxon>Neoptera</taxon>
        <taxon>Endopterygota</taxon>
        <taxon>Lepidoptera</taxon>
        <taxon>Glossata</taxon>
        <taxon>Ditrysia</taxon>
        <taxon>Noctuoidea</taxon>
        <taxon>Noctuidae</taxon>
        <taxon>Amphipyrinae</taxon>
        <taxon>Spodoptera</taxon>
    </lineage>
</organism>
<reference evidence="4" key="1">
    <citation type="submission" date="2025-08" db="UniProtKB">
        <authorList>
            <consortium name="RefSeq"/>
        </authorList>
    </citation>
    <scope>IDENTIFICATION</scope>
    <source>
        <strain evidence="4">Ishihara</strain>
        <tissue evidence="4">Whole body</tissue>
    </source>
</reference>
<evidence type="ECO:0000256" key="2">
    <source>
        <dbReference type="SAM" id="SignalP"/>
    </source>
</evidence>
<dbReference type="GeneID" id="111360027"/>
<dbReference type="OrthoDB" id="7192578at2759"/>
<dbReference type="Proteomes" id="UP000301870">
    <property type="component" value="Chromosome 30"/>
</dbReference>